<dbReference type="PANTHER" id="PTHR45436">
    <property type="entry name" value="SENSOR HISTIDINE KINASE YKOH"/>
    <property type="match status" value="1"/>
</dbReference>
<dbReference type="SMART" id="SM00388">
    <property type="entry name" value="HisKA"/>
    <property type="match status" value="1"/>
</dbReference>
<evidence type="ECO:0000256" key="11">
    <source>
        <dbReference type="SAM" id="MobiDB-lite"/>
    </source>
</evidence>
<keyword evidence="8 12" id="KW-1133">Transmembrane helix</keyword>
<keyword evidence="9" id="KW-0902">Two-component regulatory system</keyword>
<dbReference type="InterPro" id="IPR036097">
    <property type="entry name" value="HisK_dim/P_sf"/>
</dbReference>
<evidence type="ECO:0000259" key="14">
    <source>
        <dbReference type="PROSITE" id="PS50885"/>
    </source>
</evidence>
<evidence type="ECO:0000256" key="10">
    <source>
        <dbReference type="ARBA" id="ARBA00023136"/>
    </source>
</evidence>
<dbReference type="PROSITE" id="PS50885">
    <property type="entry name" value="HAMP"/>
    <property type="match status" value="1"/>
</dbReference>
<dbReference type="InterPro" id="IPR036890">
    <property type="entry name" value="HATPase_C_sf"/>
</dbReference>
<feature type="compositionally biased region" description="Pro residues" evidence="11">
    <location>
        <begin position="502"/>
        <end position="527"/>
    </location>
</feature>
<name>A0ABD5EPN6_9ACTN</name>
<dbReference type="GO" id="GO:0004673">
    <property type="term" value="F:protein histidine kinase activity"/>
    <property type="evidence" value="ECO:0007669"/>
    <property type="project" value="UniProtKB-EC"/>
</dbReference>
<dbReference type="Pfam" id="PF02518">
    <property type="entry name" value="HATPase_c"/>
    <property type="match status" value="1"/>
</dbReference>
<dbReference type="Proteomes" id="UP001183535">
    <property type="component" value="Unassembled WGS sequence"/>
</dbReference>
<dbReference type="GO" id="GO:0005886">
    <property type="term" value="C:plasma membrane"/>
    <property type="evidence" value="ECO:0007669"/>
    <property type="project" value="UniProtKB-SubCell"/>
</dbReference>
<dbReference type="PROSITE" id="PS50109">
    <property type="entry name" value="HIS_KIN"/>
    <property type="match status" value="1"/>
</dbReference>
<dbReference type="GO" id="GO:0000160">
    <property type="term" value="P:phosphorelay signal transduction system"/>
    <property type="evidence" value="ECO:0007669"/>
    <property type="project" value="UniProtKB-KW"/>
</dbReference>
<keyword evidence="16" id="KW-1185">Reference proteome</keyword>
<evidence type="ECO:0000256" key="4">
    <source>
        <dbReference type="ARBA" id="ARBA00022553"/>
    </source>
</evidence>
<dbReference type="PRINTS" id="PR00344">
    <property type="entry name" value="BCTRLSENSOR"/>
</dbReference>
<gene>
    <name evidence="15" type="ORF">RM877_18390</name>
</gene>
<dbReference type="Pfam" id="PF00512">
    <property type="entry name" value="HisKA"/>
    <property type="match status" value="1"/>
</dbReference>
<organism evidence="15 16">
    <name type="scientific">Streptomyces doudnae</name>
    <dbReference type="NCBI Taxonomy" id="3075536"/>
    <lineage>
        <taxon>Bacteria</taxon>
        <taxon>Bacillati</taxon>
        <taxon>Actinomycetota</taxon>
        <taxon>Actinomycetes</taxon>
        <taxon>Kitasatosporales</taxon>
        <taxon>Streptomycetaceae</taxon>
        <taxon>Streptomyces</taxon>
    </lineage>
</organism>
<dbReference type="InterPro" id="IPR004358">
    <property type="entry name" value="Sig_transdc_His_kin-like_C"/>
</dbReference>
<keyword evidence="7 15" id="KW-0418">Kinase</keyword>
<evidence type="ECO:0000256" key="7">
    <source>
        <dbReference type="ARBA" id="ARBA00022777"/>
    </source>
</evidence>
<keyword evidence="4" id="KW-0597">Phosphoprotein</keyword>
<dbReference type="InterPro" id="IPR050428">
    <property type="entry name" value="TCS_sensor_his_kinase"/>
</dbReference>
<dbReference type="EC" id="2.7.13.3" evidence="3"/>
<dbReference type="CDD" id="cd00075">
    <property type="entry name" value="HATPase"/>
    <property type="match status" value="1"/>
</dbReference>
<sequence>MNAPEPRRRWWPRSVRALTALAAASTAAVVLAVIGLWVHHDVRHRATQIAEEQAQRQLWSLCDQLRAGIVPDAGTTVPYEVVATGRRSAVASGGSLADAYPASRHVMPTPPTEGLAALTPLTSVRIPVNRHYNPRDKFDLAGGTQRVMTADIRPGDLGAAQAAALGVDSGAKLRVYVVVLPHTAEEITDITDRLLLGAGLVSVLLVGAAAYAAVRVALRPVEAIRVRTASVTASDPRERVTVPATGHEIAALATTINTTLQRLDDASARQRRFVADAAHELRSPLTTLLASLEVALAYPERTDWPAAATTAARQTRRLQALAEDLLLLARLGTRTPGAGPDTVDLAALAAALAGQHPLADRPLTLTCESTGPAYTHGTPGDHERLLRNLVDNAARHAEHRVRITVRDEDPWVVLTVHDDGPGVPAEEAERVFERFVRLDDARSRDHGGTGLGLAIARDLAESHGGTLTLDPGPDPDPGTGTGTGTGTGGACFRLRLPRAAAPSPPPSPDSPAPSSLPSPSPSPSPSP</sequence>
<dbReference type="InterPro" id="IPR005467">
    <property type="entry name" value="His_kinase_dom"/>
</dbReference>
<protein>
    <recommendedName>
        <fullName evidence="3">histidine kinase</fullName>
        <ecNumber evidence="3">2.7.13.3</ecNumber>
    </recommendedName>
</protein>
<feature type="domain" description="Histidine kinase" evidence="13">
    <location>
        <begin position="276"/>
        <end position="500"/>
    </location>
</feature>
<evidence type="ECO:0000259" key="13">
    <source>
        <dbReference type="PROSITE" id="PS50109"/>
    </source>
</evidence>
<reference evidence="16" key="1">
    <citation type="submission" date="2023-07" db="EMBL/GenBank/DDBJ databases">
        <title>30 novel species of actinomycetes from the DSMZ collection.</title>
        <authorList>
            <person name="Nouioui I."/>
        </authorList>
    </citation>
    <scope>NUCLEOTIDE SEQUENCE [LARGE SCALE GENOMIC DNA]</scope>
    <source>
        <strain evidence="16">DSM 41981</strain>
    </source>
</reference>
<keyword evidence="10 12" id="KW-0472">Membrane</keyword>
<feature type="transmembrane region" description="Helical" evidence="12">
    <location>
        <begin position="194"/>
        <end position="218"/>
    </location>
</feature>
<feature type="region of interest" description="Disordered" evidence="11">
    <location>
        <begin position="464"/>
        <end position="527"/>
    </location>
</feature>
<dbReference type="PANTHER" id="PTHR45436:SF5">
    <property type="entry name" value="SENSOR HISTIDINE KINASE TRCS"/>
    <property type="match status" value="1"/>
</dbReference>
<evidence type="ECO:0000256" key="3">
    <source>
        <dbReference type="ARBA" id="ARBA00012438"/>
    </source>
</evidence>
<dbReference type="SMART" id="SM00304">
    <property type="entry name" value="HAMP"/>
    <property type="match status" value="1"/>
</dbReference>
<dbReference type="EMBL" id="JAVRES010000008">
    <property type="protein sequence ID" value="MDT0436658.1"/>
    <property type="molecule type" value="Genomic_DNA"/>
</dbReference>
<comment type="caution">
    <text evidence="15">The sequence shown here is derived from an EMBL/GenBank/DDBJ whole genome shotgun (WGS) entry which is preliminary data.</text>
</comment>
<dbReference type="SUPFAM" id="SSF47384">
    <property type="entry name" value="Homodimeric domain of signal transducing histidine kinase"/>
    <property type="match status" value="1"/>
</dbReference>
<dbReference type="AlphaFoldDB" id="A0ABD5EPN6"/>
<dbReference type="SMART" id="SM00387">
    <property type="entry name" value="HATPase_c"/>
    <property type="match status" value="1"/>
</dbReference>
<dbReference type="InterPro" id="IPR003660">
    <property type="entry name" value="HAMP_dom"/>
</dbReference>
<dbReference type="InterPro" id="IPR003661">
    <property type="entry name" value="HisK_dim/P_dom"/>
</dbReference>
<evidence type="ECO:0000256" key="5">
    <source>
        <dbReference type="ARBA" id="ARBA00022679"/>
    </source>
</evidence>
<keyword evidence="6 12" id="KW-0812">Transmembrane</keyword>
<evidence type="ECO:0000256" key="2">
    <source>
        <dbReference type="ARBA" id="ARBA00004236"/>
    </source>
</evidence>
<feature type="domain" description="HAMP" evidence="14">
    <location>
        <begin position="215"/>
        <end position="268"/>
    </location>
</feature>
<feature type="compositionally biased region" description="Gly residues" evidence="11">
    <location>
        <begin position="479"/>
        <end position="489"/>
    </location>
</feature>
<comment type="subcellular location">
    <subcellularLocation>
        <location evidence="2">Cell membrane</location>
    </subcellularLocation>
</comment>
<comment type="catalytic activity">
    <reaction evidence="1">
        <text>ATP + protein L-histidine = ADP + protein N-phospho-L-histidine.</text>
        <dbReference type="EC" id="2.7.13.3"/>
    </reaction>
</comment>
<dbReference type="Gene3D" id="1.10.287.130">
    <property type="match status" value="1"/>
</dbReference>
<dbReference type="RefSeq" id="WP_093835530.1">
    <property type="nucleotide sequence ID" value="NZ_JAVRES010000008.1"/>
</dbReference>
<dbReference type="Gene3D" id="3.30.565.10">
    <property type="entry name" value="Histidine kinase-like ATPase, C-terminal domain"/>
    <property type="match status" value="1"/>
</dbReference>
<evidence type="ECO:0000256" key="9">
    <source>
        <dbReference type="ARBA" id="ARBA00023012"/>
    </source>
</evidence>
<keyword evidence="5" id="KW-0808">Transferase</keyword>
<dbReference type="InterPro" id="IPR003594">
    <property type="entry name" value="HATPase_dom"/>
</dbReference>
<evidence type="ECO:0000313" key="16">
    <source>
        <dbReference type="Proteomes" id="UP001183535"/>
    </source>
</evidence>
<evidence type="ECO:0000256" key="12">
    <source>
        <dbReference type="SAM" id="Phobius"/>
    </source>
</evidence>
<evidence type="ECO:0000313" key="15">
    <source>
        <dbReference type="EMBL" id="MDT0436658.1"/>
    </source>
</evidence>
<dbReference type="CDD" id="cd00082">
    <property type="entry name" value="HisKA"/>
    <property type="match status" value="1"/>
</dbReference>
<evidence type="ECO:0000256" key="6">
    <source>
        <dbReference type="ARBA" id="ARBA00022692"/>
    </source>
</evidence>
<accession>A0ABD5EPN6</accession>
<evidence type="ECO:0000256" key="8">
    <source>
        <dbReference type="ARBA" id="ARBA00022989"/>
    </source>
</evidence>
<proteinExistence type="predicted"/>
<evidence type="ECO:0000256" key="1">
    <source>
        <dbReference type="ARBA" id="ARBA00000085"/>
    </source>
</evidence>
<dbReference type="SUPFAM" id="SSF55874">
    <property type="entry name" value="ATPase domain of HSP90 chaperone/DNA topoisomerase II/histidine kinase"/>
    <property type="match status" value="1"/>
</dbReference>